<keyword evidence="3" id="KW-1185">Reference proteome</keyword>
<organism evidence="2 3">
    <name type="scientific">Evtepia gabavorous</name>
    <dbReference type="NCBI Taxonomy" id="2211183"/>
    <lineage>
        <taxon>Bacteria</taxon>
        <taxon>Bacillati</taxon>
        <taxon>Bacillota</taxon>
        <taxon>Clostridia</taxon>
        <taxon>Eubacteriales</taxon>
        <taxon>Evtepia</taxon>
    </lineage>
</organism>
<dbReference type="AlphaFoldDB" id="A0A3E2B217"/>
<dbReference type="OrthoDB" id="4203328at2"/>
<proteinExistence type="predicted"/>
<name>A0A3E2B217_9FIRM</name>
<sequence length="139" mass="16788">MEEREAILRRWFSMWLEGKDQGIAALFQEDALYIESWGPQYQGVEKIKHWFTEWNTRGRVLRWDMGACFHRAQETMVTWRFHCRMDDGTEQAFEGVSYVLWSSEGRIQRLQEFGCNEKRYDPYEQGSAPVFQEQTILWF</sequence>
<reference evidence="2 3" key="1">
    <citation type="submission" date="2018-07" db="EMBL/GenBank/DDBJ databases">
        <title>GABA Modulating Bacteria of the Human Gut Microbiota.</title>
        <authorList>
            <person name="Strandwitz P."/>
            <person name="Kim K.H."/>
            <person name="Terekhova D."/>
            <person name="Liu J.K."/>
            <person name="Sharma A."/>
            <person name="Levering J."/>
            <person name="Mcdonald D."/>
            <person name="Dietrich D."/>
            <person name="Ramadhar T.R."/>
            <person name="Lekbua A."/>
            <person name="Mroue N."/>
            <person name="Liston C."/>
            <person name="Stewart E.J."/>
            <person name="Dubin M.J."/>
            <person name="Zengler K."/>
            <person name="Knight R."/>
            <person name="Gilbert J.A."/>
            <person name="Clardy J."/>
            <person name="Lewis K."/>
        </authorList>
    </citation>
    <scope>NUCLEOTIDE SEQUENCE [LARGE SCALE GENOMIC DNA]</scope>
    <source>
        <strain evidence="2 3">KLE1738</strain>
    </source>
</reference>
<dbReference type="SUPFAM" id="SSF54427">
    <property type="entry name" value="NTF2-like"/>
    <property type="match status" value="1"/>
</dbReference>
<evidence type="ECO:0000313" key="3">
    <source>
        <dbReference type="Proteomes" id="UP000260649"/>
    </source>
</evidence>
<dbReference type="Proteomes" id="UP000260649">
    <property type="component" value="Unassembled WGS sequence"/>
</dbReference>
<dbReference type="InterPro" id="IPR037401">
    <property type="entry name" value="SnoaL-like"/>
</dbReference>
<dbReference type="InterPro" id="IPR032710">
    <property type="entry name" value="NTF2-like_dom_sf"/>
</dbReference>
<protein>
    <submittedName>
        <fullName evidence="2">Nuclear transport factor 2 family protein</fullName>
    </submittedName>
</protein>
<comment type="caution">
    <text evidence="2">The sequence shown here is derived from an EMBL/GenBank/DDBJ whole genome shotgun (WGS) entry which is preliminary data.</text>
</comment>
<gene>
    <name evidence="2" type="ORF">DV520_09160</name>
</gene>
<evidence type="ECO:0000259" key="1">
    <source>
        <dbReference type="Pfam" id="PF12680"/>
    </source>
</evidence>
<dbReference type="Pfam" id="PF12680">
    <property type="entry name" value="SnoaL_2"/>
    <property type="match status" value="1"/>
</dbReference>
<feature type="domain" description="SnoaL-like" evidence="1">
    <location>
        <begin position="8"/>
        <end position="109"/>
    </location>
</feature>
<dbReference type="Gene3D" id="3.10.450.50">
    <property type="match status" value="1"/>
</dbReference>
<dbReference type="RefSeq" id="WP_117142523.1">
    <property type="nucleotide sequence ID" value="NZ_CAKXKJ010000008.1"/>
</dbReference>
<dbReference type="GeneID" id="97995898"/>
<evidence type="ECO:0000313" key="2">
    <source>
        <dbReference type="EMBL" id="RFT06059.1"/>
    </source>
</evidence>
<accession>A0A3E2B217</accession>
<dbReference type="EMBL" id="QQRQ01000017">
    <property type="protein sequence ID" value="RFT06059.1"/>
    <property type="molecule type" value="Genomic_DNA"/>
</dbReference>